<evidence type="ECO:0000256" key="4">
    <source>
        <dbReference type="ARBA" id="ARBA00022692"/>
    </source>
</evidence>
<comment type="subcellular location">
    <subcellularLocation>
        <location evidence="1">Mitochondrion inner membrane</location>
        <topology evidence="1">Single-pass membrane protein</topology>
    </subcellularLocation>
</comment>
<evidence type="ECO:0000256" key="3">
    <source>
        <dbReference type="ARBA" id="ARBA00007351"/>
    </source>
</evidence>
<evidence type="ECO:0000313" key="13">
    <source>
        <dbReference type="Proteomes" id="UP000694570"/>
    </source>
</evidence>
<dbReference type="AlphaFoldDB" id="A0A8D0Y2E1"/>
<name>A0A8D0Y2E1_PIG</name>
<dbReference type="SUPFAM" id="SSF81423">
    <property type="entry name" value="Mitochondrial cytochrome c oxidase subunit VIIb"/>
    <property type="match status" value="1"/>
</dbReference>
<reference evidence="12" key="1">
    <citation type="submission" date="2025-08" db="UniProtKB">
        <authorList>
            <consortium name="Ensembl"/>
        </authorList>
    </citation>
    <scope>IDENTIFICATION</scope>
</reference>
<keyword evidence="6" id="KW-0809">Transit peptide</keyword>
<keyword evidence="4" id="KW-0812">Transmembrane</keyword>
<dbReference type="Proteomes" id="UP000694570">
    <property type="component" value="Unplaced"/>
</dbReference>
<dbReference type="PANTHER" id="PTHR16716:SF0">
    <property type="entry name" value="CYTOCHROME C OXIDASE SUBUNIT 7B, MITOCHONDRIAL"/>
    <property type="match status" value="1"/>
</dbReference>
<dbReference type="PANTHER" id="PTHR16716">
    <property type="entry name" value="CYTOCHROME C OXIDASE SUBUNIT 7B, MITOCHONDRIAL"/>
    <property type="match status" value="1"/>
</dbReference>
<evidence type="ECO:0000256" key="8">
    <source>
        <dbReference type="ARBA" id="ARBA00023128"/>
    </source>
</evidence>
<evidence type="ECO:0000256" key="6">
    <source>
        <dbReference type="ARBA" id="ARBA00022946"/>
    </source>
</evidence>
<keyword evidence="8" id="KW-0496">Mitochondrion</keyword>
<evidence type="ECO:0000256" key="1">
    <source>
        <dbReference type="ARBA" id="ARBA00004434"/>
    </source>
</evidence>
<keyword evidence="7" id="KW-1133">Transmembrane helix</keyword>
<comment type="pathway">
    <text evidence="2">Energy metabolism; oxidative phosphorylation.</text>
</comment>
<proteinExistence type="inferred from homology"/>
<protein>
    <recommendedName>
        <fullName evidence="10">Cytochrome c oxidase subunit 7B, mitochondrial</fullName>
    </recommendedName>
    <alternativeName>
        <fullName evidence="11">Cytochrome c oxidase polypeptide VIIb</fullName>
    </alternativeName>
</protein>
<comment type="similarity">
    <text evidence="3">Belongs to the cytochrome c oxidase VIIb family.</text>
</comment>
<accession>A0A8D0Y2E1</accession>
<dbReference type="GO" id="GO:0006123">
    <property type="term" value="P:mitochondrial electron transport, cytochrome c to oxygen"/>
    <property type="evidence" value="ECO:0007669"/>
    <property type="project" value="InterPro"/>
</dbReference>
<organism evidence="12 13">
    <name type="scientific">Sus scrofa</name>
    <name type="common">Pig</name>
    <dbReference type="NCBI Taxonomy" id="9823"/>
    <lineage>
        <taxon>Eukaryota</taxon>
        <taxon>Metazoa</taxon>
        <taxon>Chordata</taxon>
        <taxon>Craniata</taxon>
        <taxon>Vertebrata</taxon>
        <taxon>Euteleostomi</taxon>
        <taxon>Mammalia</taxon>
        <taxon>Eutheria</taxon>
        <taxon>Laurasiatheria</taxon>
        <taxon>Artiodactyla</taxon>
        <taxon>Suina</taxon>
        <taxon>Suidae</taxon>
        <taxon>Sus</taxon>
    </lineage>
</organism>
<evidence type="ECO:0000256" key="10">
    <source>
        <dbReference type="ARBA" id="ARBA00040623"/>
    </source>
</evidence>
<evidence type="ECO:0000313" key="12">
    <source>
        <dbReference type="Ensembl" id="ENSSSCP00030043392.1"/>
    </source>
</evidence>
<evidence type="ECO:0000256" key="2">
    <source>
        <dbReference type="ARBA" id="ARBA00004673"/>
    </source>
</evidence>
<sequence length="118" mass="13566">MIHPEKPWKPESNRMTYSNFRTFPLAKNALSHLRVQSIQQTMARRSHQKQAPDFHDKYSNAILASGATFCVAVLQHKLELNGTCPLLAESPQRTGEKSNHLNWFNAELFQNHLIIDVK</sequence>
<evidence type="ECO:0000256" key="9">
    <source>
        <dbReference type="ARBA" id="ARBA00023136"/>
    </source>
</evidence>
<dbReference type="Gene3D" id="4.10.51.10">
    <property type="entry name" value="Cytochrome C Oxidase, chain K"/>
    <property type="match status" value="1"/>
</dbReference>
<dbReference type="UniPathway" id="UPA00705"/>
<keyword evidence="9" id="KW-0472">Membrane</keyword>
<dbReference type="Ensembl" id="ENSSSCT00030094134.1">
    <property type="protein sequence ID" value="ENSSSCP00030043392.1"/>
    <property type="gene ID" value="ENSSSCG00030067333.1"/>
</dbReference>
<keyword evidence="5" id="KW-0999">Mitochondrion inner membrane</keyword>
<dbReference type="GO" id="GO:0005743">
    <property type="term" value="C:mitochondrial inner membrane"/>
    <property type="evidence" value="ECO:0007669"/>
    <property type="project" value="UniProtKB-SubCell"/>
</dbReference>
<evidence type="ECO:0000256" key="7">
    <source>
        <dbReference type="ARBA" id="ARBA00022989"/>
    </source>
</evidence>
<dbReference type="InterPro" id="IPR008433">
    <property type="entry name" value="Cyt_c_oxidase_suVIIB"/>
</dbReference>
<evidence type="ECO:0000256" key="5">
    <source>
        <dbReference type="ARBA" id="ARBA00022792"/>
    </source>
</evidence>
<evidence type="ECO:0000256" key="11">
    <source>
        <dbReference type="ARBA" id="ARBA00041642"/>
    </source>
</evidence>
<dbReference type="InterPro" id="IPR023272">
    <property type="entry name" value="Cyt_c_oxidase_suVIIB_dom_sf"/>
</dbReference>
<dbReference type="Pfam" id="PF05392">
    <property type="entry name" value="COX7B"/>
    <property type="match status" value="1"/>
</dbReference>